<dbReference type="VEuPathDB" id="VectorBase:LLOJ001558"/>
<evidence type="ECO:0000259" key="2">
    <source>
        <dbReference type="Pfam" id="PF00135"/>
    </source>
</evidence>
<evidence type="ECO:0000313" key="5">
    <source>
        <dbReference type="Proteomes" id="UP000092461"/>
    </source>
</evidence>
<sequence>MKRLMLLTAYPGAVHADDIFYLFSVTSIPPPLLPTNEAIVTRRRMVRLWTNFARFGNPTANQDTLIQVNWQRVGGAQEFLDIDTQLRFDSNPFQERMALWNRLEAQYT</sequence>
<dbReference type="InterPro" id="IPR050309">
    <property type="entry name" value="Type-B_Carboxylest/Lipase"/>
</dbReference>
<dbReference type="InterPro" id="IPR029058">
    <property type="entry name" value="AB_hydrolase_fold"/>
</dbReference>
<dbReference type="EMBL" id="GITU01004558">
    <property type="protein sequence ID" value="MBC1173261.1"/>
    <property type="molecule type" value="Transcribed_RNA"/>
</dbReference>
<dbReference type="InterPro" id="IPR002018">
    <property type="entry name" value="CarbesteraseB"/>
</dbReference>
<dbReference type="VEuPathDB" id="VectorBase:LLONM1_010200"/>
<evidence type="ECO:0000256" key="1">
    <source>
        <dbReference type="ARBA" id="ARBA00023180"/>
    </source>
</evidence>
<dbReference type="Proteomes" id="UP000092461">
    <property type="component" value="Unassembled WGS sequence"/>
</dbReference>
<keyword evidence="1" id="KW-0325">Glycoprotein</keyword>
<dbReference type="EnsemblMetazoa" id="LLOJ001558-RA">
    <property type="protein sequence ID" value="LLOJ001558-PA"/>
    <property type="gene ID" value="LLOJ001558"/>
</dbReference>
<dbReference type="SUPFAM" id="SSF53474">
    <property type="entry name" value="alpha/beta-Hydrolases"/>
    <property type="match status" value="1"/>
</dbReference>
<feature type="domain" description="Carboxylesterase type B" evidence="2">
    <location>
        <begin position="12"/>
        <end position="100"/>
    </location>
</feature>
<dbReference type="Pfam" id="PF00135">
    <property type="entry name" value="COesterase"/>
    <property type="match status" value="1"/>
</dbReference>
<evidence type="ECO:0000313" key="3">
    <source>
        <dbReference type="EMBL" id="MBC1173261.1"/>
    </source>
</evidence>
<keyword evidence="5" id="KW-1185">Reference proteome</keyword>
<reference evidence="3" key="2">
    <citation type="journal article" date="2020" name="BMC">
        <title>Leishmania infection induces a limited differential gene expression in the sand fly midgut.</title>
        <authorList>
            <person name="Coutinho-Abreu I.V."/>
            <person name="Serafim T.D."/>
            <person name="Meneses C."/>
            <person name="Kamhawi S."/>
            <person name="Oliveira F."/>
            <person name="Valenzuela J.G."/>
        </authorList>
    </citation>
    <scope>NUCLEOTIDE SEQUENCE</scope>
    <source>
        <strain evidence="3">Jacobina</strain>
        <tissue evidence="3">Midgut</tissue>
    </source>
</reference>
<protein>
    <submittedName>
        <fullName evidence="3">Putative secreted protein</fullName>
    </submittedName>
</protein>
<dbReference type="Gene3D" id="3.40.50.1820">
    <property type="entry name" value="alpha/beta hydrolase"/>
    <property type="match status" value="1"/>
</dbReference>
<proteinExistence type="predicted"/>
<dbReference type="AlphaFoldDB" id="A0A1B0GHN2"/>
<name>A0A1B0GHN2_LUTLO</name>
<organism evidence="4 5">
    <name type="scientific">Lutzomyia longipalpis</name>
    <name type="common">Sand fly</name>
    <dbReference type="NCBI Taxonomy" id="7200"/>
    <lineage>
        <taxon>Eukaryota</taxon>
        <taxon>Metazoa</taxon>
        <taxon>Ecdysozoa</taxon>
        <taxon>Arthropoda</taxon>
        <taxon>Hexapoda</taxon>
        <taxon>Insecta</taxon>
        <taxon>Pterygota</taxon>
        <taxon>Neoptera</taxon>
        <taxon>Endopterygota</taxon>
        <taxon>Diptera</taxon>
        <taxon>Nematocera</taxon>
        <taxon>Psychodoidea</taxon>
        <taxon>Psychodidae</taxon>
        <taxon>Lutzomyia</taxon>
        <taxon>Lutzomyia</taxon>
    </lineage>
</organism>
<dbReference type="PANTHER" id="PTHR11559">
    <property type="entry name" value="CARBOXYLESTERASE"/>
    <property type="match status" value="1"/>
</dbReference>
<reference evidence="4" key="3">
    <citation type="submission" date="2020-05" db="UniProtKB">
        <authorList>
            <consortium name="EnsemblMetazoa"/>
        </authorList>
    </citation>
    <scope>IDENTIFICATION</scope>
    <source>
        <strain evidence="4">Jacobina</strain>
    </source>
</reference>
<reference evidence="5" key="1">
    <citation type="submission" date="2012-05" db="EMBL/GenBank/DDBJ databases">
        <title>Whole Genome Assembly of Lutzomyia longipalpis.</title>
        <authorList>
            <person name="Richards S."/>
            <person name="Qu C."/>
            <person name="Dillon R."/>
            <person name="Worley K."/>
            <person name="Scherer S."/>
            <person name="Batterton M."/>
            <person name="Taylor A."/>
            <person name="Hawes A."/>
            <person name="Hernandez B."/>
            <person name="Kovar C."/>
            <person name="Mandapat C."/>
            <person name="Pham C."/>
            <person name="Qu C."/>
            <person name="Jing C."/>
            <person name="Bess C."/>
            <person name="Bandaranaike D."/>
            <person name="Ngo D."/>
            <person name="Ongeri F."/>
            <person name="Arias F."/>
            <person name="Lara F."/>
            <person name="Weissenberger G."/>
            <person name="Kamau G."/>
            <person name="Han H."/>
            <person name="Shen H."/>
            <person name="Dinh H."/>
            <person name="Khalil I."/>
            <person name="Jones J."/>
            <person name="Shafer J."/>
            <person name="Jayaseelan J."/>
            <person name="Quiroz J."/>
            <person name="Blankenburg K."/>
            <person name="Nguyen L."/>
            <person name="Jackson L."/>
            <person name="Francisco L."/>
            <person name="Tang L.-Y."/>
            <person name="Pu L.-L."/>
            <person name="Perales L."/>
            <person name="Lorensuhewa L."/>
            <person name="Munidasa M."/>
            <person name="Coyle M."/>
            <person name="Taylor M."/>
            <person name="Puazo M."/>
            <person name="Firestine M."/>
            <person name="Scheel M."/>
            <person name="Javaid M."/>
            <person name="Wang M."/>
            <person name="Li M."/>
            <person name="Tabassum N."/>
            <person name="Saada N."/>
            <person name="Osuji N."/>
            <person name="Aqrawi P."/>
            <person name="Fu Q."/>
            <person name="Thornton R."/>
            <person name="Raj R."/>
            <person name="Goodspeed R."/>
            <person name="Mata R."/>
            <person name="Najjar R."/>
            <person name="Gubbala S."/>
            <person name="Lee S."/>
            <person name="Denson S."/>
            <person name="Patil S."/>
            <person name="Macmil S."/>
            <person name="Qi S."/>
            <person name="Matskevitch T."/>
            <person name="Palculict T."/>
            <person name="Mathew T."/>
            <person name="Vee V."/>
            <person name="Velamala V."/>
            <person name="Korchina V."/>
            <person name="Cai W."/>
            <person name="Liu W."/>
            <person name="Dai W."/>
            <person name="Zou X."/>
            <person name="Zhu Y."/>
            <person name="Zhang Y."/>
            <person name="Wu Y.-Q."/>
            <person name="Xin Y."/>
            <person name="Nazarath L."/>
            <person name="Kovar C."/>
            <person name="Han Y."/>
            <person name="Muzny D."/>
            <person name="Gibbs R."/>
        </authorList>
    </citation>
    <scope>NUCLEOTIDE SEQUENCE [LARGE SCALE GENOMIC DNA]</scope>
    <source>
        <strain evidence="5">Jacobina</strain>
    </source>
</reference>
<evidence type="ECO:0000313" key="4">
    <source>
        <dbReference type="EnsemblMetazoa" id="LLOJ001558-PA"/>
    </source>
</evidence>
<accession>A0A1B0GHN2</accession>
<dbReference type="EMBL" id="AJWK01005362">
    <property type="status" value="NOT_ANNOTATED_CDS"/>
    <property type="molecule type" value="Genomic_DNA"/>
</dbReference>